<reference evidence="2 3" key="1">
    <citation type="submission" date="2017-02" db="EMBL/GenBank/DDBJ databases">
        <title>Genome sequence of Microcystis aeruginosa KW.</title>
        <authorList>
            <person name="Oh H.-M."/>
            <person name="Ahn C.-Y."/>
            <person name="Jeong H."/>
            <person name="Srivastava A."/>
            <person name="Lee H.-G."/>
            <person name="Kang S.-R."/>
        </authorList>
    </citation>
    <scope>NUCLEOTIDE SEQUENCE [LARGE SCALE GENOMIC DNA]</scope>
    <source>
        <strain evidence="2 3">KW</strain>
    </source>
</reference>
<dbReference type="Pfam" id="PF13692">
    <property type="entry name" value="Glyco_trans_1_4"/>
    <property type="match status" value="1"/>
</dbReference>
<protein>
    <submittedName>
        <fullName evidence="2">Glycosyl transferase family 1</fullName>
    </submittedName>
</protein>
<dbReference type="RefSeq" id="WP_079208798.1">
    <property type="nucleotide sequence ID" value="NZ_MVGR01000004.1"/>
</dbReference>
<dbReference type="PANTHER" id="PTHR46401:SF2">
    <property type="entry name" value="GLYCOSYLTRANSFERASE WBBK-RELATED"/>
    <property type="match status" value="1"/>
</dbReference>
<sequence>MKILLFSRYDTLGASSRYRTYQYLPYLKKEGIEVETAPLLDNDYLRTRYLGKKYPLSRLLSAYQQRISLLLKSQKYDLIWLEKEALPWLPAWLELLLLRGRTPYVVDYDDAVFHRYDQHSAPIVRWLLAQKIDRVMQNARLVIAGNDYLANRATQAGAKWVEILPTVVDLDRYPLSKAPQNEVFTIGWIGSPLKFVDYIQELYPVLKEICRDGGAKVVAIGAKETNLEDIPLEIKPWSEATEVKEMQQFDVGIMPLTDTAFERGKCGFKLIQYMASTRPVIGSPVGVNAEIIKEGINGFQASSQAEWLQAFQNLKHDRDLRESMGWAGRKLVEDKYNIQITAPKMLQLLQKANQVLKT</sequence>
<evidence type="ECO:0000313" key="2">
    <source>
        <dbReference type="EMBL" id="OPF17732.1"/>
    </source>
</evidence>
<proteinExistence type="predicted"/>
<accession>A0A1V4BTR6</accession>
<dbReference type="SUPFAM" id="SSF53756">
    <property type="entry name" value="UDP-Glycosyltransferase/glycogen phosphorylase"/>
    <property type="match status" value="1"/>
</dbReference>
<evidence type="ECO:0000313" key="3">
    <source>
        <dbReference type="Proteomes" id="UP000189835"/>
    </source>
</evidence>
<dbReference type="AlphaFoldDB" id="A0A1V4BTR6"/>
<dbReference type="Proteomes" id="UP000189835">
    <property type="component" value="Unassembled WGS sequence"/>
</dbReference>
<dbReference type="PANTHER" id="PTHR46401">
    <property type="entry name" value="GLYCOSYLTRANSFERASE WBBK-RELATED"/>
    <property type="match status" value="1"/>
</dbReference>
<comment type="caution">
    <text evidence="2">The sequence shown here is derived from an EMBL/GenBank/DDBJ whole genome shotgun (WGS) entry which is preliminary data.</text>
</comment>
<dbReference type="CDD" id="cd03801">
    <property type="entry name" value="GT4_PimA-like"/>
    <property type="match status" value="1"/>
</dbReference>
<name>A0A1V4BTR6_MICAE</name>
<gene>
    <name evidence="2" type="ORF">B1L04_17675</name>
</gene>
<evidence type="ECO:0000256" key="1">
    <source>
        <dbReference type="ARBA" id="ARBA00022679"/>
    </source>
</evidence>
<dbReference type="GO" id="GO:0016757">
    <property type="term" value="F:glycosyltransferase activity"/>
    <property type="evidence" value="ECO:0007669"/>
    <property type="project" value="TreeGrafter"/>
</dbReference>
<keyword evidence="1 2" id="KW-0808">Transferase</keyword>
<dbReference type="EMBL" id="MVGR01000004">
    <property type="protein sequence ID" value="OPF17732.1"/>
    <property type="molecule type" value="Genomic_DNA"/>
</dbReference>
<dbReference type="GO" id="GO:0009103">
    <property type="term" value="P:lipopolysaccharide biosynthetic process"/>
    <property type="evidence" value="ECO:0007669"/>
    <property type="project" value="TreeGrafter"/>
</dbReference>
<organism evidence="2 3">
    <name type="scientific">Microcystis aeruginosa KW</name>
    <dbReference type="NCBI Taxonomy" id="1960155"/>
    <lineage>
        <taxon>Bacteria</taxon>
        <taxon>Bacillati</taxon>
        <taxon>Cyanobacteriota</taxon>
        <taxon>Cyanophyceae</taxon>
        <taxon>Oscillatoriophycideae</taxon>
        <taxon>Chroococcales</taxon>
        <taxon>Microcystaceae</taxon>
        <taxon>Microcystis</taxon>
    </lineage>
</organism>
<dbReference type="Gene3D" id="3.40.50.2000">
    <property type="entry name" value="Glycogen Phosphorylase B"/>
    <property type="match status" value="2"/>
</dbReference>